<feature type="non-terminal residue" evidence="8">
    <location>
        <position position="825"/>
    </location>
</feature>
<dbReference type="Proteomes" id="UP000001357">
    <property type="component" value="Unassembled WGS sequence"/>
</dbReference>
<gene>
    <name evidence="8" type="ORF">MONBRDRAFT_34608</name>
</gene>
<dbReference type="PROSITE" id="PS50011">
    <property type="entry name" value="PROTEIN_KINASE_DOM"/>
    <property type="match status" value="1"/>
</dbReference>
<dbReference type="SMART" id="SM00369">
    <property type="entry name" value="LRR_TYP"/>
    <property type="match status" value="2"/>
</dbReference>
<accession>A9VCU7</accession>
<dbReference type="GO" id="GO:0005886">
    <property type="term" value="C:plasma membrane"/>
    <property type="evidence" value="ECO:0000318"/>
    <property type="project" value="GO_Central"/>
</dbReference>
<keyword evidence="2" id="KW-0433">Leucine-rich repeat</keyword>
<evidence type="ECO:0000256" key="3">
    <source>
        <dbReference type="ARBA" id="ARBA00022737"/>
    </source>
</evidence>
<evidence type="ECO:0000256" key="5">
    <source>
        <dbReference type="SAM" id="Phobius"/>
    </source>
</evidence>
<keyword evidence="9" id="KW-1185">Reference proteome</keyword>
<dbReference type="InterPro" id="IPR020635">
    <property type="entry name" value="Tyr_kinase_cat_dom"/>
</dbReference>
<evidence type="ECO:0000259" key="7">
    <source>
        <dbReference type="PROSITE" id="PS50011"/>
    </source>
</evidence>
<keyword evidence="6" id="KW-0732">Signal</keyword>
<dbReference type="eggNOG" id="ENOG502QQQ3">
    <property type="taxonomic scope" value="Eukaryota"/>
</dbReference>
<dbReference type="Pfam" id="PF07714">
    <property type="entry name" value="PK_Tyr_Ser-Thr"/>
    <property type="match status" value="1"/>
</dbReference>
<dbReference type="GO" id="GO:0004714">
    <property type="term" value="F:transmembrane receptor protein tyrosine kinase activity"/>
    <property type="evidence" value="ECO:0000318"/>
    <property type="project" value="GO_Central"/>
</dbReference>
<dbReference type="STRING" id="81824.A9VCU7"/>
<dbReference type="GO" id="GO:0007169">
    <property type="term" value="P:cell surface receptor protein tyrosine kinase signaling pathway"/>
    <property type="evidence" value="ECO:0000318"/>
    <property type="project" value="GO_Central"/>
</dbReference>
<dbReference type="InterPro" id="IPR050122">
    <property type="entry name" value="RTK"/>
</dbReference>
<dbReference type="InterPro" id="IPR032675">
    <property type="entry name" value="LRR_dom_sf"/>
</dbReference>
<sequence>MRAVVGGRWLWTLLLLTVACVPRVGGARRCAVPGDCRPCEGRLLFTNSLQGRTSCQGTLLYAYAHGHVCNSTCLTDGAMASPILECFDGHWVWPTDLTSQDMCPPYRAQNCTYTPGNSTTAGGSLVCDRCANTQPPALRVLPQILSADIEHVHLPCQEIQSLGEGFQSVPYMRYLNLSHSWLTVFSMRSLRALEVLDLSFNTISYLNSAIIPNMIPHMRAIYLQGNPLETIRPNTFAATFPKTCGPEYTLNFPTTANCDCVLAPIPGDCGRVNCSGACVVGTRVTTIQCPEYDPDGPVLGSLNLTALASPDQICDGIPQCANGWDEHICDMMVRVPTSSSDLAVALFQPCSGTIFNISSLRGIVLMLPDLTAELPFERCFDDSIFYPTREILQVLSSGLVTESSDRAGMQVMFALSNSTQGTVTLTTDDNLTLVLNVAINMGDQSTLSPAVTASSSVPHHLTTEPGLTLSPSSTHQAGVIVAAIAASVVVLVAGSLLALLVLRHRRRQWRQSALQRDVEDVLAAMALDFGADSKRLVFLPSNNFILGNELGSGNFGRVVQASSCGAMVPTQVAIKIAHLIQSKNQTDAVLREALLLHTLEHPNIIAIYGCTLVEQRLAMVLELAPLGPLREYLRAPDGPGSGTPQAQRLSWLCQLASALAYLHQRPMIHRDLAARNALLVSEDVCKLSDFGLSRRLKTEEDYYRPQPNGDLPFRWMSLEGLNGKPHTLASDVWAFGVLAFEVLTGQVPYADTDPLQLRLFLDRGHRLRLPQDLAPPLTSFCQVAVGSFIYPYTDMPFLHWPSCRVGSSSSAGTINQERDLRLRSW</sequence>
<keyword evidence="3" id="KW-0677">Repeat</keyword>
<dbReference type="InterPro" id="IPR000719">
    <property type="entry name" value="Prot_kinase_dom"/>
</dbReference>
<dbReference type="PANTHER" id="PTHR24416:SF617">
    <property type="entry name" value="RET ONCOGENE, ISOFORM A"/>
    <property type="match status" value="1"/>
</dbReference>
<dbReference type="Gene3D" id="3.30.200.20">
    <property type="entry name" value="Phosphorylase Kinase, domain 1"/>
    <property type="match status" value="1"/>
</dbReference>
<keyword evidence="4" id="KW-0067">ATP-binding</keyword>
<feature type="chain" id="PRO_5002745370" description="Protein kinase domain-containing protein" evidence="6">
    <location>
        <begin position="27"/>
        <end position="825"/>
    </location>
</feature>
<reference evidence="8 9" key="1">
    <citation type="journal article" date="2008" name="Nature">
        <title>The genome of the choanoflagellate Monosiga brevicollis and the origin of metazoans.</title>
        <authorList>
            <consortium name="JGI Sequencing"/>
            <person name="King N."/>
            <person name="Westbrook M.J."/>
            <person name="Young S.L."/>
            <person name="Kuo A."/>
            <person name="Abedin M."/>
            <person name="Chapman J."/>
            <person name="Fairclough S."/>
            <person name="Hellsten U."/>
            <person name="Isogai Y."/>
            <person name="Letunic I."/>
            <person name="Marr M."/>
            <person name="Pincus D."/>
            <person name="Putnam N."/>
            <person name="Rokas A."/>
            <person name="Wright K.J."/>
            <person name="Zuzow R."/>
            <person name="Dirks W."/>
            <person name="Good M."/>
            <person name="Goodstein D."/>
            <person name="Lemons D."/>
            <person name="Li W."/>
            <person name="Lyons J.B."/>
            <person name="Morris A."/>
            <person name="Nichols S."/>
            <person name="Richter D.J."/>
            <person name="Salamov A."/>
            <person name="Bork P."/>
            <person name="Lim W.A."/>
            <person name="Manning G."/>
            <person name="Miller W.T."/>
            <person name="McGinnis W."/>
            <person name="Shapiro H."/>
            <person name="Tjian R."/>
            <person name="Grigoriev I.V."/>
            <person name="Rokhsar D."/>
        </authorList>
    </citation>
    <scope>NUCLEOTIDE SEQUENCE [LARGE SCALE GENOMIC DNA]</scope>
    <source>
        <strain evidence="9">MX1 / ATCC 50154</strain>
    </source>
</reference>
<dbReference type="Gene3D" id="1.10.510.10">
    <property type="entry name" value="Transferase(Phosphotransferase) domain 1"/>
    <property type="match status" value="1"/>
</dbReference>
<evidence type="ECO:0000256" key="4">
    <source>
        <dbReference type="PROSITE-ProRule" id="PRU10141"/>
    </source>
</evidence>
<protein>
    <recommendedName>
        <fullName evidence="7">Protein kinase domain-containing protein</fullName>
    </recommendedName>
</protein>
<dbReference type="AlphaFoldDB" id="A9VCU7"/>
<evidence type="ECO:0000256" key="6">
    <source>
        <dbReference type="SAM" id="SignalP"/>
    </source>
</evidence>
<keyword evidence="5" id="KW-0472">Membrane</keyword>
<dbReference type="SUPFAM" id="SSF52058">
    <property type="entry name" value="L domain-like"/>
    <property type="match status" value="1"/>
</dbReference>
<evidence type="ECO:0000256" key="2">
    <source>
        <dbReference type="ARBA" id="ARBA00022614"/>
    </source>
</evidence>
<feature type="domain" description="Protein kinase" evidence="7">
    <location>
        <begin position="544"/>
        <end position="825"/>
    </location>
</feature>
<dbReference type="PRINTS" id="PR00109">
    <property type="entry name" value="TYRKINASE"/>
</dbReference>
<comment type="subcellular location">
    <subcellularLocation>
        <location evidence="1">Membrane</location>
        <topology evidence="1">Single-pass membrane protein</topology>
    </subcellularLocation>
</comment>
<dbReference type="OMA" id="EPRTRIN"/>
<name>A9VCU7_MONBE</name>
<dbReference type="KEGG" id="mbr:MONBRDRAFT_34608"/>
<dbReference type="EMBL" id="CH991583">
    <property type="protein sequence ID" value="EDQ84656.1"/>
    <property type="molecule type" value="Genomic_DNA"/>
</dbReference>
<proteinExistence type="predicted"/>
<evidence type="ECO:0000313" key="9">
    <source>
        <dbReference type="Proteomes" id="UP000001357"/>
    </source>
</evidence>
<dbReference type="InterPro" id="IPR001245">
    <property type="entry name" value="Ser-Thr/Tyr_kinase_cat_dom"/>
</dbReference>
<dbReference type="SUPFAM" id="SSF56112">
    <property type="entry name" value="Protein kinase-like (PK-like)"/>
    <property type="match status" value="1"/>
</dbReference>
<dbReference type="InterPro" id="IPR011009">
    <property type="entry name" value="Kinase-like_dom_sf"/>
</dbReference>
<evidence type="ECO:0000256" key="1">
    <source>
        <dbReference type="ARBA" id="ARBA00004167"/>
    </source>
</evidence>
<evidence type="ECO:0000313" key="8">
    <source>
        <dbReference type="EMBL" id="EDQ84656.1"/>
    </source>
</evidence>
<feature type="transmembrane region" description="Helical" evidence="5">
    <location>
        <begin position="477"/>
        <end position="502"/>
    </location>
</feature>
<keyword evidence="5" id="KW-0812">Transmembrane</keyword>
<dbReference type="InterPro" id="IPR003591">
    <property type="entry name" value="Leu-rich_rpt_typical-subtyp"/>
</dbReference>
<dbReference type="GeneID" id="5895822"/>
<dbReference type="SMART" id="SM00219">
    <property type="entry name" value="TyrKc"/>
    <property type="match status" value="1"/>
</dbReference>
<dbReference type="PROSITE" id="PS51257">
    <property type="entry name" value="PROKAR_LIPOPROTEIN"/>
    <property type="match status" value="1"/>
</dbReference>
<feature type="binding site" evidence="4">
    <location>
        <position position="575"/>
    </location>
    <ligand>
        <name>ATP</name>
        <dbReference type="ChEBI" id="CHEBI:30616"/>
    </ligand>
</feature>
<dbReference type="GO" id="GO:0043235">
    <property type="term" value="C:receptor complex"/>
    <property type="evidence" value="ECO:0000318"/>
    <property type="project" value="GO_Central"/>
</dbReference>
<feature type="signal peptide" evidence="6">
    <location>
        <begin position="1"/>
        <end position="26"/>
    </location>
</feature>
<dbReference type="PANTHER" id="PTHR24416">
    <property type="entry name" value="TYROSINE-PROTEIN KINASE RECEPTOR"/>
    <property type="match status" value="1"/>
</dbReference>
<dbReference type="InterPro" id="IPR017441">
    <property type="entry name" value="Protein_kinase_ATP_BS"/>
</dbReference>
<dbReference type="PROSITE" id="PS00107">
    <property type="entry name" value="PROTEIN_KINASE_ATP"/>
    <property type="match status" value="1"/>
</dbReference>
<keyword evidence="5" id="KW-1133">Transmembrane helix</keyword>
<dbReference type="RefSeq" id="XP_001750560.1">
    <property type="nucleotide sequence ID" value="XM_001750508.1"/>
</dbReference>
<dbReference type="Gene3D" id="3.80.10.10">
    <property type="entry name" value="Ribonuclease Inhibitor"/>
    <property type="match status" value="1"/>
</dbReference>
<dbReference type="GO" id="GO:0005524">
    <property type="term" value="F:ATP binding"/>
    <property type="evidence" value="ECO:0007669"/>
    <property type="project" value="UniProtKB-UniRule"/>
</dbReference>
<keyword evidence="4" id="KW-0547">Nucleotide-binding</keyword>
<dbReference type="InParanoid" id="A9VCU7"/>
<organism evidence="8 9">
    <name type="scientific">Monosiga brevicollis</name>
    <name type="common">Choanoflagellate</name>
    <dbReference type="NCBI Taxonomy" id="81824"/>
    <lineage>
        <taxon>Eukaryota</taxon>
        <taxon>Choanoflagellata</taxon>
        <taxon>Craspedida</taxon>
        <taxon>Salpingoecidae</taxon>
        <taxon>Monosiga</taxon>
    </lineage>
</organism>